<keyword evidence="2" id="KW-1185">Reference proteome</keyword>
<evidence type="ECO:0000313" key="2">
    <source>
        <dbReference type="Proteomes" id="UP000583929"/>
    </source>
</evidence>
<proteinExistence type="predicted"/>
<organism evidence="1 2">
    <name type="scientific">Cannabis sativa</name>
    <name type="common">Hemp</name>
    <name type="synonym">Marijuana</name>
    <dbReference type="NCBI Taxonomy" id="3483"/>
    <lineage>
        <taxon>Eukaryota</taxon>
        <taxon>Viridiplantae</taxon>
        <taxon>Streptophyta</taxon>
        <taxon>Embryophyta</taxon>
        <taxon>Tracheophyta</taxon>
        <taxon>Spermatophyta</taxon>
        <taxon>Magnoliopsida</taxon>
        <taxon>eudicotyledons</taxon>
        <taxon>Gunneridae</taxon>
        <taxon>Pentapetalae</taxon>
        <taxon>rosids</taxon>
        <taxon>fabids</taxon>
        <taxon>Rosales</taxon>
        <taxon>Cannabaceae</taxon>
        <taxon>Cannabis</taxon>
    </lineage>
</organism>
<protein>
    <recommendedName>
        <fullName evidence="3">Agenet domain-containing protein</fullName>
    </recommendedName>
</protein>
<accession>A0A7J6I0Z8</accession>
<name>A0A7J6I0Z8_CANSA</name>
<sequence length="112" mass="13184">MEPNEPKLPFTFPLSLASQHPSWCDSTAEEFGYLDLIDAWDNDGWWVGVITGSKDNGDYFVYFEISNDEIAYPISRLMVHLDWVWRRRISQRPHVAFSDRPTKHQIKISIRQ</sequence>
<evidence type="ECO:0008006" key="3">
    <source>
        <dbReference type="Google" id="ProtNLM"/>
    </source>
</evidence>
<dbReference type="AlphaFoldDB" id="A0A7J6I0Z8"/>
<dbReference type="EMBL" id="JAATIQ010000019">
    <property type="protein sequence ID" value="KAF4400310.1"/>
    <property type="molecule type" value="Genomic_DNA"/>
</dbReference>
<gene>
    <name evidence="1" type="ORF">G4B88_019519</name>
</gene>
<dbReference type="CDD" id="cd20406">
    <property type="entry name" value="Tudor_Agenet_AtDUF_rpt2_4"/>
    <property type="match status" value="1"/>
</dbReference>
<dbReference type="PANTHER" id="PTHR31917:SF148">
    <property type="entry name" value="DUF724 DOMAIN-CONTAINING PROTEIN 2"/>
    <property type="match status" value="1"/>
</dbReference>
<dbReference type="Proteomes" id="UP000583929">
    <property type="component" value="Unassembled WGS sequence"/>
</dbReference>
<evidence type="ECO:0000313" key="1">
    <source>
        <dbReference type="EMBL" id="KAF4400310.1"/>
    </source>
</evidence>
<dbReference type="PANTHER" id="PTHR31917">
    <property type="entry name" value="AGENET DOMAIN-CONTAINING PROTEIN-RELATED"/>
    <property type="match status" value="1"/>
</dbReference>
<reference evidence="1 2" key="1">
    <citation type="journal article" date="2020" name="bioRxiv">
        <title>Sequence and annotation of 42 cannabis genomes reveals extensive copy number variation in cannabinoid synthesis and pathogen resistance genes.</title>
        <authorList>
            <person name="Mckernan K.J."/>
            <person name="Helbert Y."/>
            <person name="Kane L.T."/>
            <person name="Ebling H."/>
            <person name="Zhang L."/>
            <person name="Liu B."/>
            <person name="Eaton Z."/>
            <person name="Mclaughlin S."/>
            <person name="Kingan S."/>
            <person name="Baybayan P."/>
            <person name="Concepcion G."/>
            <person name="Jordan M."/>
            <person name="Riva A."/>
            <person name="Barbazuk W."/>
            <person name="Harkins T."/>
        </authorList>
    </citation>
    <scope>NUCLEOTIDE SEQUENCE [LARGE SCALE GENOMIC DNA]</scope>
    <source>
        <strain evidence="2">cv. Jamaican Lion 4</strain>
        <tissue evidence="1">Leaf</tissue>
    </source>
</reference>
<comment type="caution">
    <text evidence="1">The sequence shown here is derived from an EMBL/GenBank/DDBJ whole genome shotgun (WGS) entry which is preliminary data.</text>
</comment>